<comment type="caution">
    <text evidence="1">The sequence shown here is derived from an EMBL/GenBank/DDBJ whole genome shotgun (WGS) entry which is preliminary data.</text>
</comment>
<evidence type="ECO:0000313" key="2">
    <source>
        <dbReference type="Proteomes" id="UP001597448"/>
    </source>
</evidence>
<dbReference type="RefSeq" id="WP_209992663.1">
    <property type="nucleotide sequence ID" value="NZ_JBHSVQ010000001.1"/>
</dbReference>
<organism evidence="1 2">
    <name type="scientific">Paenibacillus rhizoplanae</name>
    <dbReference type="NCBI Taxonomy" id="1917181"/>
    <lineage>
        <taxon>Bacteria</taxon>
        <taxon>Bacillati</taxon>
        <taxon>Bacillota</taxon>
        <taxon>Bacilli</taxon>
        <taxon>Bacillales</taxon>
        <taxon>Paenibacillaceae</taxon>
        <taxon>Paenibacillus</taxon>
    </lineage>
</organism>
<name>A0ABW5FFM2_9BACL</name>
<keyword evidence="2" id="KW-1185">Reference proteome</keyword>
<dbReference type="EMBL" id="JBHUKY010000077">
    <property type="protein sequence ID" value="MFD2413701.1"/>
    <property type="molecule type" value="Genomic_DNA"/>
</dbReference>
<proteinExistence type="predicted"/>
<gene>
    <name evidence="1" type="ORF">ACFSX3_27925</name>
</gene>
<reference evidence="2" key="1">
    <citation type="journal article" date="2019" name="Int. J. Syst. Evol. Microbiol.">
        <title>The Global Catalogue of Microorganisms (GCM) 10K type strain sequencing project: providing services to taxonomists for standard genome sequencing and annotation.</title>
        <authorList>
            <consortium name="The Broad Institute Genomics Platform"/>
            <consortium name="The Broad Institute Genome Sequencing Center for Infectious Disease"/>
            <person name="Wu L."/>
            <person name="Ma J."/>
        </authorList>
    </citation>
    <scope>NUCLEOTIDE SEQUENCE [LARGE SCALE GENOMIC DNA]</scope>
    <source>
        <strain evidence="2">CCM 8725</strain>
    </source>
</reference>
<sequence>MIPNNNRLIVEGQHILPIAADHQKITDPARPVTRRTEGKIFKTYHLLKHKKAPVIATGAPFIFLQTMLSAASH</sequence>
<protein>
    <submittedName>
        <fullName evidence="1">Uncharacterized protein</fullName>
    </submittedName>
</protein>
<evidence type="ECO:0000313" key="1">
    <source>
        <dbReference type="EMBL" id="MFD2413701.1"/>
    </source>
</evidence>
<accession>A0ABW5FFM2</accession>
<dbReference type="Proteomes" id="UP001597448">
    <property type="component" value="Unassembled WGS sequence"/>
</dbReference>